<dbReference type="Proteomes" id="UP000216339">
    <property type="component" value="Unassembled WGS sequence"/>
</dbReference>
<organism evidence="3 4">
    <name type="scientific">Rubrivirga marina</name>
    <dbReference type="NCBI Taxonomy" id="1196024"/>
    <lineage>
        <taxon>Bacteria</taxon>
        <taxon>Pseudomonadati</taxon>
        <taxon>Rhodothermota</taxon>
        <taxon>Rhodothermia</taxon>
        <taxon>Rhodothermales</taxon>
        <taxon>Rubricoccaceae</taxon>
        <taxon>Rubrivirga</taxon>
    </lineage>
</organism>
<protein>
    <submittedName>
        <fullName evidence="3">Uncharacterized protein</fullName>
    </submittedName>
</protein>
<feature type="transmembrane region" description="Helical" evidence="1">
    <location>
        <begin position="133"/>
        <end position="155"/>
    </location>
</feature>
<feature type="chain" id="PRO_5012944634" evidence="2">
    <location>
        <begin position="34"/>
        <end position="219"/>
    </location>
</feature>
<sequence length="219" mass="22212">MERTRPPRTSVPPSRVRPFLVAAALLTFVPVAAGQSGLSGPDVEALSQALRTDQQAHLWRVGAWGLANAVGGATLVLASDRGDQPGRWAFGLQSGAWGVVNVGIATVGLMSGLGDVSADWAQAFATENGYADVLLLNLGLNVGYAAVGGTLLAVAGRGVANPAAWRGHGAALVLQGAGLFVLDGVAYLGTRDRLGALTEVASRVDLAVSGSGIVLVLPL</sequence>
<evidence type="ECO:0000313" key="4">
    <source>
        <dbReference type="Proteomes" id="UP000216339"/>
    </source>
</evidence>
<feature type="transmembrane region" description="Helical" evidence="1">
    <location>
        <begin position="58"/>
        <end position="78"/>
    </location>
</feature>
<reference evidence="3 4" key="1">
    <citation type="submission" date="2016-11" db="EMBL/GenBank/DDBJ databases">
        <title>Study of marine rhodopsin-containing bacteria.</title>
        <authorList>
            <person name="Yoshizawa S."/>
            <person name="Kumagai Y."/>
            <person name="Kogure K."/>
        </authorList>
    </citation>
    <scope>NUCLEOTIDE SEQUENCE [LARGE SCALE GENOMIC DNA]</scope>
    <source>
        <strain evidence="3 4">SAORIC-28</strain>
    </source>
</reference>
<feature type="signal peptide" evidence="2">
    <location>
        <begin position="1"/>
        <end position="33"/>
    </location>
</feature>
<dbReference type="Pfam" id="PF22503">
    <property type="entry name" value="DUF6992"/>
    <property type="match status" value="1"/>
</dbReference>
<keyword evidence="1" id="KW-0472">Membrane</keyword>
<proteinExistence type="predicted"/>
<comment type="caution">
    <text evidence="3">The sequence shown here is derived from an EMBL/GenBank/DDBJ whole genome shotgun (WGS) entry which is preliminary data.</text>
</comment>
<evidence type="ECO:0000256" key="1">
    <source>
        <dbReference type="SAM" id="Phobius"/>
    </source>
</evidence>
<keyword evidence="1" id="KW-1133">Transmembrane helix</keyword>
<evidence type="ECO:0000313" key="3">
    <source>
        <dbReference type="EMBL" id="PAP78066.1"/>
    </source>
</evidence>
<keyword evidence="4" id="KW-1185">Reference proteome</keyword>
<accession>A0A271J3G9</accession>
<feature type="transmembrane region" description="Helical" evidence="1">
    <location>
        <begin position="90"/>
        <end position="113"/>
    </location>
</feature>
<keyword evidence="1" id="KW-0812">Transmembrane</keyword>
<dbReference type="InterPro" id="IPR054261">
    <property type="entry name" value="DUF6992"/>
</dbReference>
<evidence type="ECO:0000256" key="2">
    <source>
        <dbReference type="SAM" id="SignalP"/>
    </source>
</evidence>
<keyword evidence="2" id="KW-0732">Signal</keyword>
<feature type="transmembrane region" description="Helical" evidence="1">
    <location>
        <begin position="167"/>
        <end position="188"/>
    </location>
</feature>
<name>A0A271J3G9_9BACT</name>
<dbReference type="EMBL" id="MQWD01000001">
    <property type="protein sequence ID" value="PAP78066.1"/>
    <property type="molecule type" value="Genomic_DNA"/>
</dbReference>
<dbReference type="AlphaFoldDB" id="A0A271J3G9"/>
<gene>
    <name evidence="3" type="ORF">BSZ37_17290</name>
</gene>